<dbReference type="CDD" id="cd06170">
    <property type="entry name" value="LuxR_C_like"/>
    <property type="match status" value="1"/>
</dbReference>
<dbReference type="PROSITE" id="PS50043">
    <property type="entry name" value="HTH_LUXR_2"/>
    <property type="match status" value="1"/>
</dbReference>
<dbReference type="PANTHER" id="PTHR43214">
    <property type="entry name" value="TWO-COMPONENT RESPONSE REGULATOR"/>
    <property type="match status" value="1"/>
</dbReference>
<dbReference type="Pfam" id="PF00072">
    <property type="entry name" value="Response_reg"/>
    <property type="match status" value="1"/>
</dbReference>
<evidence type="ECO:0000313" key="8">
    <source>
        <dbReference type="EMBL" id="TGB00145.1"/>
    </source>
</evidence>
<dbReference type="CDD" id="cd19930">
    <property type="entry name" value="REC_DesR-like"/>
    <property type="match status" value="1"/>
</dbReference>
<dbReference type="RefSeq" id="WP_135346791.1">
    <property type="nucleotide sequence ID" value="NZ_SRJD01000001.1"/>
</dbReference>
<dbReference type="InterPro" id="IPR011006">
    <property type="entry name" value="CheY-like_superfamily"/>
</dbReference>
<protein>
    <submittedName>
        <fullName evidence="8">Response regulator transcription factor</fullName>
    </submittedName>
</protein>
<dbReference type="SUPFAM" id="SSF46894">
    <property type="entry name" value="C-terminal effector domain of the bipartite response regulators"/>
    <property type="match status" value="1"/>
</dbReference>
<keyword evidence="9" id="KW-1185">Reference proteome</keyword>
<keyword evidence="4" id="KW-0804">Transcription</keyword>
<evidence type="ECO:0000256" key="5">
    <source>
        <dbReference type="PROSITE-ProRule" id="PRU00169"/>
    </source>
</evidence>
<evidence type="ECO:0000259" key="7">
    <source>
        <dbReference type="PROSITE" id="PS50110"/>
    </source>
</evidence>
<dbReference type="Proteomes" id="UP000298347">
    <property type="component" value="Unassembled WGS sequence"/>
</dbReference>
<accession>A0A4Z0GTR1</accession>
<dbReference type="GO" id="GO:0003677">
    <property type="term" value="F:DNA binding"/>
    <property type="evidence" value="ECO:0007669"/>
    <property type="project" value="UniProtKB-KW"/>
</dbReference>
<evidence type="ECO:0000256" key="3">
    <source>
        <dbReference type="ARBA" id="ARBA00023125"/>
    </source>
</evidence>
<dbReference type="InterPro" id="IPR016032">
    <property type="entry name" value="Sig_transdc_resp-reg_C-effctor"/>
</dbReference>
<dbReference type="EMBL" id="SRJD01000001">
    <property type="protein sequence ID" value="TGB00145.1"/>
    <property type="molecule type" value="Genomic_DNA"/>
</dbReference>
<proteinExistence type="predicted"/>
<name>A0A4Z0GTR1_9BACL</name>
<keyword evidence="3" id="KW-0238">DNA-binding</keyword>
<dbReference type="SMART" id="SM00421">
    <property type="entry name" value="HTH_LUXR"/>
    <property type="match status" value="1"/>
</dbReference>
<dbReference type="PANTHER" id="PTHR43214:SF42">
    <property type="entry name" value="TRANSCRIPTIONAL REGULATORY PROTEIN DESR"/>
    <property type="match status" value="1"/>
</dbReference>
<dbReference type="PROSITE" id="PS00622">
    <property type="entry name" value="HTH_LUXR_1"/>
    <property type="match status" value="1"/>
</dbReference>
<evidence type="ECO:0000313" key="9">
    <source>
        <dbReference type="Proteomes" id="UP000298347"/>
    </source>
</evidence>
<evidence type="ECO:0000256" key="2">
    <source>
        <dbReference type="ARBA" id="ARBA00023015"/>
    </source>
</evidence>
<feature type="domain" description="HTH luxR-type" evidence="6">
    <location>
        <begin position="133"/>
        <end position="198"/>
    </location>
</feature>
<dbReference type="OrthoDB" id="9780153at2"/>
<dbReference type="SMART" id="SM00448">
    <property type="entry name" value="REC"/>
    <property type="match status" value="1"/>
</dbReference>
<dbReference type="InterPro" id="IPR000792">
    <property type="entry name" value="Tscrpt_reg_LuxR_C"/>
</dbReference>
<gene>
    <name evidence="8" type="ORF">E4665_00255</name>
</gene>
<comment type="caution">
    <text evidence="8">The sequence shown here is derived from an EMBL/GenBank/DDBJ whole genome shotgun (WGS) entry which is preliminary data.</text>
</comment>
<dbReference type="GO" id="GO:0000160">
    <property type="term" value="P:phosphorelay signal transduction system"/>
    <property type="evidence" value="ECO:0007669"/>
    <property type="project" value="InterPro"/>
</dbReference>
<dbReference type="Pfam" id="PF00196">
    <property type="entry name" value="GerE"/>
    <property type="match status" value="1"/>
</dbReference>
<evidence type="ECO:0000256" key="1">
    <source>
        <dbReference type="ARBA" id="ARBA00022553"/>
    </source>
</evidence>
<dbReference type="PRINTS" id="PR00038">
    <property type="entry name" value="HTHLUXR"/>
</dbReference>
<dbReference type="SUPFAM" id="SSF52172">
    <property type="entry name" value="CheY-like"/>
    <property type="match status" value="1"/>
</dbReference>
<reference evidence="8 9" key="1">
    <citation type="journal article" date="2015" name="Int. J. Syst. Evol. Microbiol.">
        <title>Sporolactobacillus shoreae sp. nov. and Sporolactobacillus spathodeae sp. nov., two spore-forming lactic acid bacteria isolated from tree barks in Thailand.</title>
        <authorList>
            <person name="Thamacharoensuk T."/>
            <person name="Kitahara M."/>
            <person name="Ohkuma M."/>
            <person name="Thongchul N."/>
            <person name="Tanasupawat S."/>
        </authorList>
    </citation>
    <scope>NUCLEOTIDE SEQUENCE [LARGE SCALE GENOMIC DNA]</scope>
    <source>
        <strain evidence="8 9">BK92</strain>
    </source>
</reference>
<evidence type="ECO:0000256" key="4">
    <source>
        <dbReference type="ARBA" id="ARBA00023163"/>
    </source>
</evidence>
<dbReference type="GO" id="GO:0006355">
    <property type="term" value="P:regulation of DNA-templated transcription"/>
    <property type="evidence" value="ECO:0007669"/>
    <property type="project" value="InterPro"/>
</dbReference>
<evidence type="ECO:0000259" key="6">
    <source>
        <dbReference type="PROSITE" id="PS50043"/>
    </source>
</evidence>
<dbReference type="InterPro" id="IPR039420">
    <property type="entry name" value="WalR-like"/>
</dbReference>
<sequence length="200" mass="22254">MRMVIAEDQGMLRGALVQLLELEEDIEVVGEAGDGRQALTLVEQFHPDLLIADIEMPGVSGLELAEILMNKKSSCKTVIVTTFARPGYLERAMKAGVCGYILKDEPIKELIDHLRQINLGKRVISPELAQSFFFSESNPLTEREIDVLHCAAGGEDTKKIAEKLYLSHGTVRNYLSSAMQKMESHSRQEAVIKAKNKGWI</sequence>
<dbReference type="InterPro" id="IPR001789">
    <property type="entry name" value="Sig_transdc_resp-reg_receiver"/>
</dbReference>
<feature type="modified residue" description="4-aspartylphosphate" evidence="5">
    <location>
        <position position="53"/>
    </location>
</feature>
<feature type="domain" description="Response regulatory" evidence="7">
    <location>
        <begin position="2"/>
        <end position="118"/>
    </location>
</feature>
<dbReference type="Gene3D" id="3.40.50.2300">
    <property type="match status" value="1"/>
</dbReference>
<dbReference type="AlphaFoldDB" id="A0A4Z0GTR1"/>
<keyword evidence="1 5" id="KW-0597">Phosphoprotein</keyword>
<organism evidence="8 9">
    <name type="scientific">Sporolactobacillus shoreae</name>
    <dbReference type="NCBI Taxonomy" id="1465501"/>
    <lineage>
        <taxon>Bacteria</taxon>
        <taxon>Bacillati</taxon>
        <taxon>Bacillota</taxon>
        <taxon>Bacilli</taxon>
        <taxon>Bacillales</taxon>
        <taxon>Sporolactobacillaceae</taxon>
        <taxon>Sporolactobacillus</taxon>
    </lineage>
</organism>
<dbReference type="PROSITE" id="PS50110">
    <property type="entry name" value="RESPONSE_REGULATORY"/>
    <property type="match status" value="1"/>
</dbReference>
<keyword evidence="2" id="KW-0805">Transcription regulation</keyword>